<evidence type="ECO:0000259" key="7">
    <source>
        <dbReference type="PROSITE" id="PS50089"/>
    </source>
</evidence>
<dbReference type="Gene3D" id="3.40.50.10810">
    <property type="entry name" value="Tandem AAA-ATPase domain"/>
    <property type="match status" value="2"/>
</dbReference>
<feature type="domain" description="Helicase C-terminal" evidence="9">
    <location>
        <begin position="1012"/>
        <end position="1168"/>
    </location>
</feature>
<dbReference type="GO" id="GO:0016787">
    <property type="term" value="F:hydrolase activity"/>
    <property type="evidence" value="ECO:0007669"/>
    <property type="project" value="UniProtKB-KW"/>
</dbReference>
<evidence type="ECO:0000313" key="11">
    <source>
        <dbReference type="Proteomes" id="UP000597762"/>
    </source>
</evidence>
<dbReference type="FunFam" id="3.40.50.10810:FF:000013">
    <property type="entry name" value="E3 ubiquitin-protein ligase SHPRH isoform X2"/>
    <property type="match status" value="1"/>
</dbReference>
<dbReference type="GO" id="GO:0008270">
    <property type="term" value="F:zinc ion binding"/>
    <property type="evidence" value="ECO:0007669"/>
    <property type="project" value="UniProtKB-KW"/>
</dbReference>
<dbReference type="SMART" id="SM00490">
    <property type="entry name" value="HELICc"/>
    <property type="match status" value="1"/>
</dbReference>
<dbReference type="AlphaFoldDB" id="A0A812AUQ6"/>
<reference evidence="10" key="1">
    <citation type="submission" date="2021-01" db="EMBL/GenBank/DDBJ databases">
        <authorList>
            <person name="Li R."/>
            <person name="Bekaert M."/>
        </authorList>
    </citation>
    <scope>NUCLEOTIDE SEQUENCE</scope>
    <source>
        <strain evidence="10">Farmed</strain>
    </source>
</reference>
<evidence type="ECO:0000256" key="5">
    <source>
        <dbReference type="PROSITE-ProRule" id="PRU00175"/>
    </source>
</evidence>
<dbReference type="Pfam" id="PF21324">
    <property type="entry name" value="SHPRH_helical-2nd"/>
    <property type="match status" value="1"/>
</dbReference>
<feature type="region of interest" description="Disordered" evidence="6">
    <location>
        <begin position="1230"/>
        <end position="1254"/>
    </location>
</feature>
<dbReference type="InterPro" id="IPR000330">
    <property type="entry name" value="SNF2_N"/>
</dbReference>
<dbReference type="PROSITE" id="PS51192">
    <property type="entry name" value="HELICASE_ATP_BIND_1"/>
    <property type="match status" value="1"/>
</dbReference>
<dbReference type="InterPro" id="IPR019786">
    <property type="entry name" value="Zinc_finger_PHD-type_CS"/>
</dbReference>
<keyword evidence="3 10" id="KW-0378">Hydrolase</keyword>
<dbReference type="Pfam" id="PF21325">
    <property type="entry name" value="SHPRH_helical-1st"/>
    <property type="match status" value="1"/>
</dbReference>
<evidence type="ECO:0000256" key="2">
    <source>
        <dbReference type="ARBA" id="ARBA00022771"/>
    </source>
</evidence>
<keyword evidence="4" id="KW-0862">Zinc</keyword>
<dbReference type="GO" id="GO:0006974">
    <property type="term" value="P:DNA damage response"/>
    <property type="evidence" value="ECO:0007669"/>
    <property type="project" value="TreeGrafter"/>
</dbReference>
<dbReference type="SUPFAM" id="SSF52540">
    <property type="entry name" value="P-loop containing nucleoside triphosphate hydrolases"/>
    <property type="match status" value="2"/>
</dbReference>
<evidence type="ECO:0000313" key="10">
    <source>
        <dbReference type="EMBL" id="CAE1155738.1"/>
    </source>
</evidence>
<keyword evidence="10" id="KW-0012">Acyltransferase</keyword>
<dbReference type="InterPro" id="IPR048695">
    <property type="entry name" value="SHPRH_helical_2nd"/>
</dbReference>
<dbReference type="EC" id="3.6.4.-" evidence="10"/>
<dbReference type="CDD" id="cd18070">
    <property type="entry name" value="DEXQc_SHPRH"/>
    <property type="match status" value="1"/>
</dbReference>
<dbReference type="GO" id="GO:0005634">
    <property type="term" value="C:nucleus"/>
    <property type="evidence" value="ECO:0007669"/>
    <property type="project" value="TreeGrafter"/>
</dbReference>
<dbReference type="EC" id="2.3.2.27" evidence="10"/>
<sequence>MKKTSVAIQCLMQFFYGLQESSYNNNPSEKKPDIEELYTAVQEIHAEKPLPVTDELQHESLLPQLREYQKKAVAWMLNQEKREDNREGQLHPLFVEFKTLDGKVLYYNKYGGIIVDKKPTVVTMTPGGILADEMGLGKTVEVLSCLLLNPRQNLPQWTLNFHALTSANIKRNQNIEEIEFQCICGTTEFIGNEIQCEFCGIWLHYDCIDCDEDLNICSFLCPHCQVGSDPIPSGATLIVTPMSIHHQWLEEIKKHLQKGSVKVFVYEGVNKQSYVHPCKLASFDIVVTTYQTLCKELNYVDLPHSIGKKFRQPKRFMTVPSPLVAVQWWRICLDEAQMVECTSTKTAEMASRLTALNRWCVTGTPIQKNIDDLYGLFLFLEVDPYWVQEWWNKLLYKPYLHGIKEPLFKAIASVLWRTAKKDVLNQINIPCQTERIDLLSFIPVEEHFYRRQYGECSKDAMKQLSKYRGNTTKLSDIDRKILSRILQPLVKLRQACCHPQAVRGEFQYMNKETMSMEELLESLIKKGTIECEETHRQAISTRHGLAGISIINDQLADAVNYYRDVLSVISEHEKYLRVDNLQLLHCYHNLHEILQLKSDGISHSLEDDKLPKKADDIRNKLTSKQMCIVKEESDNWMKIKNKIEDLEKQFEDPEWWSKTIDLIEDQNKSEALLGKIHDELESVDKDKASFIDHISTLTGLKYIVHNKLMAFTSARTKFLNCLKKHNGRLPTSSEINEAVSCCIRPKSFQLLTCSMCILRKEIEEYETCVYSVNKIGILFFDYAKTDHDQVLMRRYGNWGSGKLETLLKCIANFIPFLYRENKDLDEQSAINLKLFELYRKEYPLMNKLVLSLREQVRVYDEISMCMTRLRLPYPGEKRDKDSINVILPHECSSIETQLKFDKKQADNNLKYKLGQLFYLQNLAKKTDTDNSSPTQCIICFEALKTEWAVLMCGHFYCLSCMDLLVKRSVNYVKCATCRHTTHHNDINHVSTVSKNEISGLRIKGSHSTKVSTIVRCLMKMRLEDPTAKALVFSTWQSVLDIIGKALACNDIKYCLLTSAKKEAQKNLYQFKNDSDVVALLLPVHSGCNGLNLIEATHVILTEPILNPAQELQAIGRVHRIGQKKPTVIHRFFIKSTIEERMHAMLSNVKKNTPVTDRHDTTLTTADLFTLFGETPCREVIPEDDVLAENSTSIPTTPSVRSEIQQRCAMAALSRLSESVIIHPDLSLNNSATNSETTSESNQPDYSLPGSTTLN</sequence>
<feature type="compositionally biased region" description="Low complexity" evidence="6">
    <location>
        <begin position="1230"/>
        <end position="1241"/>
    </location>
</feature>
<dbReference type="EMBL" id="CAHIKZ030000145">
    <property type="protein sequence ID" value="CAE1155738.1"/>
    <property type="molecule type" value="Genomic_DNA"/>
</dbReference>
<dbReference type="PANTHER" id="PTHR45865:SF1">
    <property type="entry name" value="E3 UBIQUITIN-PROTEIN LIGASE SHPRH"/>
    <property type="match status" value="1"/>
</dbReference>
<evidence type="ECO:0000256" key="3">
    <source>
        <dbReference type="ARBA" id="ARBA00022801"/>
    </source>
</evidence>
<dbReference type="PROSITE" id="PS01359">
    <property type="entry name" value="ZF_PHD_1"/>
    <property type="match status" value="1"/>
</dbReference>
<comment type="caution">
    <text evidence="10">The sequence shown here is derived from an EMBL/GenBank/DDBJ whole genome shotgun (WGS) entry which is preliminary data.</text>
</comment>
<keyword evidence="11" id="KW-1185">Reference proteome</keyword>
<dbReference type="Proteomes" id="UP000597762">
    <property type="component" value="Unassembled WGS sequence"/>
</dbReference>
<feature type="domain" description="RING-type" evidence="7">
    <location>
        <begin position="936"/>
        <end position="978"/>
    </location>
</feature>
<dbReference type="InterPro" id="IPR017907">
    <property type="entry name" value="Znf_RING_CS"/>
</dbReference>
<dbReference type="PROSITE" id="PS00518">
    <property type="entry name" value="ZF_RING_1"/>
    <property type="match status" value="1"/>
</dbReference>
<protein>
    <submittedName>
        <fullName evidence="10">SHPRH</fullName>
        <ecNumber evidence="10">2.3.2.27</ecNumber>
        <ecNumber evidence="10">3.6.4.-</ecNumber>
    </submittedName>
</protein>
<dbReference type="InterPro" id="IPR038718">
    <property type="entry name" value="SNF2-like_sf"/>
</dbReference>
<dbReference type="PROSITE" id="PS50089">
    <property type="entry name" value="ZF_RING_2"/>
    <property type="match status" value="1"/>
</dbReference>
<dbReference type="OrthoDB" id="423559at2759"/>
<dbReference type="PROSITE" id="PS51194">
    <property type="entry name" value="HELICASE_CTER"/>
    <property type="match status" value="1"/>
</dbReference>
<evidence type="ECO:0000256" key="1">
    <source>
        <dbReference type="ARBA" id="ARBA00022723"/>
    </source>
</evidence>
<feature type="compositionally biased region" description="Polar residues" evidence="6">
    <location>
        <begin position="1242"/>
        <end position="1254"/>
    </location>
</feature>
<proteinExistence type="predicted"/>
<evidence type="ECO:0000256" key="4">
    <source>
        <dbReference type="ARBA" id="ARBA00022833"/>
    </source>
</evidence>
<accession>A0A812AUQ6</accession>
<dbReference type="SMART" id="SM00184">
    <property type="entry name" value="RING"/>
    <property type="match status" value="1"/>
</dbReference>
<dbReference type="SMART" id="SM00487">
    <property type="entry name" value="DEXDc"/>
    <property type="match status" value="1"/>
</dbReference>
<feature type="domain" description="Helicase ATP-binding" evidence="8">
    <location>
        <begin position="119"/>
        <end position="383"/>
    </location>
</feature>
<evidence type="ECO:0000259" key="9">
    <source>
        <dbReference type="PROSITE" id="PS51194"/>
    </source>
</evidence>
<dbReference type="InterPro" id="IPR052583">
    <property type="entry name" value="ATP-helicase/E3_Ub-Ligase"/>
</dbReference>
<dbReference type="Pfam" id="PF00271">
    <property type="entry name" value="Helicase_C"/>
    <property type="match status" value="1"/>
</dbReference>
<dbReference type="SUPFAM" id="SSF57903">
    <property type="entry name" value="FYVE/PHD zinc finger"/>
    <property type="match status" value="1"/>
</dbReference>
<dbReference type="Gene3D" id="3.40.50.300">
    <property type="entry name" value="P-loop containing nucleotide triphosphate hydrolases"/>
    <property type="match status" value="1"/>
</dbReference>
<dbReference type="Gene3D" id="3.30.40.10">
    <property type="entry name" value="Zinc/RING finger domain, C3HC4 (zinc finger)"/>
    <property type="match status" value="1"/>
</dbReference>
<evidence type="ECO:0000256" key="6">
    <source>
        <dbReference type="SAM" id="MobiDB-lite"/>
    </source>
</evidence>
<dbReference type="InterPro" id="IPR011011">
    <property type="entry name" value="Znf_FYVE_PHD"/>
</dbReference>
<keyword evidence="1" id="KW-0479">Metal-binding</keyword>
<name>A0A812AUQ6_ACAPH</name>
<dbReference type="InterPro" id="IPR018957">
    <property type="entry name" value="Znf_C3HC4_RING-type"/>
</dbReference>
<dbReference type="GO" id="GO:0000209">
    <property type="term" value="P:protein polyubiquitination"/>
    <property type="evidence" value="ECO:0007669"/>
    <property type="project" value="TreeGrafter"/>
</dbReference>
<dbReference type="InterPro" id="IPR001650">
    <property type="entry name" value="Helicase_C-like"/>
</dbReference>
<dbReference type="PANTHER" id="PTHR45865">
    <property type="entry name" value="E3 UBIQUITIN-PROTEIN LIGASE SHPRH FAMILY MEMBER"/>
    <property type="match status" value="1"/>
</dbReference>
<dbReference type="InterPro" id="IPR049730">
    <property type="entry name" value="SNF2/RAD54-like_C"/>
</dbReference>
<dbReference type="CDD" id="cd18793">
    <property type="entry name" value="SF2_C_SNF"/>
    <property type="match status" value="1"/>
</dbReference>
<dbReference type="InterPro" id="IPR001841">
    <property type="entry name" value="Znf_RING"/>
</dbReference>
<dbReference type="Pfam" id="PF00176">
    <property type="entry name" value="SNF2-rel_dom"/>
    <property type="match status" value="1"/>
</dbReference>
<dbReference type="GO" id="GO:0061630">
    <property type="term" value="F:ubiquitin protein ligase activity"/>
    <property type="evidence" value="ECO:0007669"/>
    <property type="project" value="UniProtKB-EC"/>
</dbReference>
<dbReference type="InterPro" id="IPR014001">
    <property type="entry name" value="Helicase_ATP-bd"/>
</dbReference>
<dbReference type="GO" id="GO:0005524">
    <property type="term" value="F:ATP binding"/>
    <property type="evidence" value="ECO:0007669"/>
    <property type="project" value="InterPro"/>
</dbReference>
<dbReference type="SUPFAM" id="SSF57850">
    <property type="entry name" value="RING/U-box"/>
    <property type="match status" value="1"/>
</dbReference>
<dbReference type="InterPro" id="IPR013083">
    <property type="entry name" value="Znf_RING/FYVE/PHD"/>
</dbReference>
<gene>
    <name evidence="10" type="ORF">SPHA_4541</name>
</gene>
<dbReference type="InterPro" id="IPR027417">
    <property type="entry name" value="P-loop_NTPase"/>
</dbReference>
<keyword evidence="10" id="KW-0808">Transferase</keyword>
<organism evidence="10 11">
    <name type="scientific">Acanthosepion pharaonis</name>
    <name type="common">Pharaoh cuttlefish</name>
    <name type="synonym">Sepia pharaonis</name>
    <dbReference type="NCBI Taxonomy" id="158019"/>
    <lineage>
        <taxon>Eukaryota</taxon>
        <taxon>Metazoa</taxon>
        <taxon>Spiralia</taxon>
        <taxon>Lophotrochozoa</taxon>
        <taxon>Mollusca</taxon>
        <taxon>Cephalopoda</taxon>
        <taxon>Coleoidea</taxon>
        <taxon>Decapodiformes</taxon>
        <taxon>Sepiida</taxon>
        <taxon>Sepiina</taxon>
        <taxon>Sepiidae</taxon>
        <taxon>Acanthosepion</taxon>
    </lineage>
</organism>
<dbReference type="InterPro" id="IPR048686">
    <property type="entry name" value="SHPRH_helical_1st"/>
</dbReference>
<dbReference type="Pfam" id="PF00097">
    <property type="entry name" value="zf-C3HC4"/>
    <property type="match status" value="1"/>
</dbReference>
<keyword evidence="2 5" id="KW-0863">Zinc-finger</keyword>
<evidence type="ECO:0000259" key="8">
    <source>
        <dbReference type="PROSITE" id="PS51192"/>
    </source>
</evidence>